<protein>
    <submittedName>
        <fullName evidence="1">Uncharacterized protein</fullName>
    </submittedName>
</protein>
<name>A0A5B0NL71_PUCGR</name>
<evidence type="ECO:0000313" key="1">
    <source>
        <dbReference type="EMBL" id="KAA1088629.1"/>
    </source>
</evidence>
<gene>
    <name evidence="1" type="ORF">PGTUg99_009706</name>
</gene>
<reference evidence="1 2" key="1">
    <citation type="submission" date="2019-05" db="EMBL/GenBank/DDBJ databases">
        <title>Emergence of the Ug99 lineage of the wheat stem rust pathogen through somatic hybridization.</title>
        <authorList>
            <person name="Li F."/>
            <person name="Upadhyaya N.M."/>
            <person name="Sperschneider J."/>
            <person name="Matny O."/>
            <person name="Nguyen-Phuc H."/>
            <person name="Mago R."/>
            <person name="Raley C."/>
            <person name="Miller M.E."/>
            <person name="Silverstein K.A.T."/>
            <person name="Henningsen E."/>
            <person name="Hirsch C.D."/>
            <person name="Visser B."/>
            <person name="Pretorius Z.A."/>
            <person name="Steffenson B.J."/>
            <person name="Schwessinger B."/>
            <person name="Dodds P.N."/>
            <person name="Figueroa M."/>
        </authorList>
    </citation>
    <scope>NUCLEOTIDE SEQUENCE [LARGE SCALE GENOMIC DNA]</scope>
    <source>
        <strain evidence="1 2">Ug99</strain>
    </source>
</reference>
<evidence type="ECO:0000313" key="2">
    <source>
        <dbReference type="Proteomes" id="UP000325313"/>
    </source>
</evidence>
<accession>A0A5B0NL71</accession>
<comment type="caution">
    <text evidence="1">The sequence shown here is derived from an EMBL/GenBank/DDBJ whole genome shotgun (WGS) entry which is preliminary data.</text>
</comment>
<organism evidence="1 2">
    <name type="scientific">Puccinia graminis f. sp. tritici</name>
    <dbReference type="NCBI Taxonomy" id="56615"/>
    <lineage>
        <taxon>Eukaryota</taxon>
        <taxon>Fungi</taxon>
        <taxon>Dikarya</taxon>
        <taxon>Basidiomycota</taxon>
        <taxon>Pucciniomycotina</taxon>
        <taxon>Pucciniomycetes</taxon>
        <taxon>Pucciniales</taxon>
        <taxon>Pucciniaceae</taxon>
        <taxon>Puccinia</taxon>
    </lineage>
</organism>
<dbReference type="EMBL" id="VDEP01000405">
    <property type="protein sequence ID" value="KAA1088629.1"/>
    <property type="molecule type" value="Genomic_DNA"/>
</dbReference>
<proteinExistence type="predicted"/>
<sequence>MKYELPLPNHMVVMFTRPVQLRVNVIPSHIDTSSSNTATVHSDCLDDSILMIVVRPRRPRPSIDIDCFLFRWSILEQIIHRSRSNCLMEHHVDGLCYELRNAP</sequence>
<dbReference type="AlphaFoldDB" id="A0A5B0NL71"/>
<dbReference type="Proteomes" id="UP000325313">
    <property type="component" value="Unassembled WGS sequence"/>
</dbReference>